<dbReference type="GO" id="GO:0005737">
    <property type="term" value="C:cytoplasm"/>
    <property type="evidence" value="ECO:0007669"/>
    <property type="project" value="TreeGrafter"/>
</dbReference>
<evidence type="ECO:0000313" key="3">
    <source>
        <dbReference type="EMBL" id="KAA0199598.1"/>
    </source>
</evidence>
<dbReference type="InterPro" id="IPR052587">
    <property type="entry name" value="TELO2-interacting_protein_1"/>
</dbReference>
<feature type="domain" description="TTI1 C-terminal TPR" evidence="2">
    <location>
        <begin position="183"/>
        <end position="347"/>
    </location>
</feature>
<dbReference type="PANTHER" id="PTHR18460">
    <property type="entry name" value="TEL2 INTERACTING PROTEIN 1 TTI1 FAMILY MEMBER"/>
    <property type="match status" value="1"/>
</dbReference>
<protein>
    <recommendedName>
        <fullName evidence="2">TTI1 C-terminal TPR domain-containing protein</fullName>
    </recommendedName>
</protein>
<evidence type="ECO:0000313" key="4">
    <source>
        <dbReference type="Proteomes" id="UP000728185"/>
    </source>
</evidence>
<keyword evidence="4" id="KW-1185">Reference proteome</keyword>
<dbReference type="EMBL" id="LUCM01001033">
    <property type="protein sequence ID" value="KAA0199598.1"/>
    <property type="molecule type" value="Genomic_DNA"/>
</dbReference>
<name>A0A8E0S221_9TREM</name>
<evidence type="ECO:0000256" key="1">
    <source>
        <dbReference type="SAM" id="MobiDB-lite"/>
    </source>
</evidence>
<dbReference type="Proteomes" id="UP000728185">
    <property type="component" value="Unassembled WGS sequence"/>
</dbReference>
<dbReference type="AlphaFoldDB" id="A0A8E0S221"/>
<accession>A0A8E0S221</accession>
<evidence type="ECO:0000259" key="2">
    <source>
        <dbReference type="Pfam" id="PF24181"/>
    </source>
</evidence>
<dbReference type="PANTHER" id="PTHR18460:SF3">
    <property type="entry name" value="TELO2-INTERACTING PROTEIN 1 HOMOLOG"/>
    <property type="match status" value="1"/>
</dbReference>
<sequence>MLSEQTPNSINEDHIQNRLRSMHGYLSLMDPKSPSVLASSRKILRRLCSGLGEFLAFNKGSSELDLNSASSANPFPASSVYGSGKLGFPNEFLKPFNRFRSSKTLFMTRSVVAVIASQEGAFRCVAALETTPVPKIDDPFLPVAPCTLENINQLVLDTRRIHGIIGVKEPNSLGVTDTSAADCTSPANDRANKEPNPHVYPDELHTAEQVMLRCIHLMATDDPKFRLLSMAVLEEGCLTLRDAQDLLLPLVHKIWSSLLARFRDWSAVFDVKAFQILLVLSNVVGDLLRSRATSDLMSSLLTFMGRDSAVSANASKSYRHLTSYRVQRKRLARLGSLSAYLNLGSEAL</sequence>
<dbReference type="Pfam" id="PF24181">
    <property type="entry name" value="TPR_TTI1_C"/>
    <property type="match status" value="1"/>
</dbReference>
<dbReference type="InterPro" id="IPR057567">
    <property type="entry name" value="TPR_TTI1_C"/>
</dbReference>
<reference evidence="3" key="1">
    <citation type="submission" date="2019-05" db="EMBL/GenBank/DDBJ databases">
        <title>Annotation for the trematode Fasciolopsis buski.</title>
        <authorList>
            <person name="Choi Y.-J."/>
        </authorList>
    </citation>
    <scope>NUCLEOTIDE SEQUENCE</scope>
    <source>
        <strain evidence="3">HT</strain>
        <tissue evidence="3">Whole worm</tissue>
    </source>
</reference>
<comment type="caution">
    <text evidence="3">The sequence shown here is derived from an EMBL/GenBank/DDBJ whole genome shotgun (WGS) entry which is preliminary data.</text>
</comment>
<organism evidence="3 4">
    <name type="scientific">Fasciolopsis buskii</name>
    <dbReference type="NCBI Taxonomy" id="27845"/>
    <lineage>
        <taxon>Eukaryota</taxon>
        <taxon>Metazoa</taxon>
        <taxon>Spiralia</taxon>
        <taxon>Lophotrochozoa</taxon>
        <taxon>Platyhelminthes</taxon>
        <taxon>Trematoda</taxon>
        <taxon>Digenea</taxon>
        <taxon>Plagiorchiida</taxon>
        <taxon>Echinostomata</taxon>
        <taxon>Echinostomatoidea</taxon>
        <taxon>Fasciolidae</taxon>
        <taxon>Fasciolopsis</taxon>
    </lineage>
</organism>
<gene>
    <name evidence="3" type="ORF">FBUS_03998</name>
</gene>
<dbReference type="OrthoDB" id="49511at2759"/>
<feature type="region of interest" description="Disordered" evidence="1">
    <location>
        <begin position="176"/>
        <end position="198"/>
    </location>
</feature>
<proteinExistence type="predicted"/>
<feature type="compositionally biased region" description="Polar residues" evidence="1">
    <location>
        <begin position="176"/>
        <end position="187"/>
    </location>
</feature>